<feature type="transmembrane region" description="Helical" evidence="9">
    <location>
        <begin position="249"/>
        <end position="270"/>
    </location>
</feature>
<evidence type="ECO:0000256" key="7">
    <source>
        <dbReference type="SAM" id="Coils"/>
    </source>
</evidence>
<evidence type="ECO:0000256" key="2">
    <source>
        <dbReference type="ARBA" id="ARBA00022448"/>
    </source>
</evidence>
<dbReference type="EMBL" id="VIBQ01000016">
    <property type="protein sequence ID" value="KAB8356346.1"/>
    <property type="molecule type" value="Genomic_DNA"/>
</dbReference>
<evidence type="ECO:0000313" key="11">
    <source>
        <dbReference type="Proteomes" id="UP000327013"/>
    </source>
</evidence>
<evidence type="ECO:0000313" key="10">
    <source>
        <dbReference type="EMBL" id="KAB8356346.1"/>
    </source>
</evidence>
<feature type="transmembrane region" description="Helical" evidence="9">
    <location>
        <begin position="290"/>
        <end position="312"/>
    </location>
</feature>
<reference evidence="10 11" key="1">
    <citation type="submission" date="2019-06" db="EMBL/GenBank/DDBJ databases">
        <title>A chromosomal-level reference genome of Carpinus fangiana (Coryloideae, Betulaceae).</title>
        <authorList>
            <person name="Yang X."/>
            <person name="Wang Z."/>
            <person name="Zhang L."/>
            <person name="Hao G."/>
            <person name="Liu J."/>
            <person name="Yang Y."/>
        </authorList>
    </citation>
    <scope>NUCLEOTIDE SEQUENCE [LARGE SCALE GENOMIC DNA]</scope>
    <source>
        <strain evidence="10">Cfa_2016G</strain>
        <tissue evidence="10">Leaf</tissue>
    </source>
</reference>
<dbReference type="FunFam" id="1.20.1080.10:FF:000014">
    <property type="entry name" value="Aquaporin 1"/>
    <property type="match status" value="1"/>
</dbReference>
<evidence type="ECO:0000256" key="4">
    <source>
        <dbReference type="ARBA" id="ARBA00022737"/>
    </source>
</evidence>
<feature type="compositionally biased region" description="Low complexity" evidence="8">
    <location>
        <begin position="103"/>
        <end position="116"/>
    </location>
</feature>
<feature type="transmembrane region" description="Helical" evidence="9">
    <location>
        <begin position="159"/>
        <end position="188"/>
    </location>
</feature>
<name>A0A5N6KWV4_9ROSI</name>
<evidence type="ECO:0000256" key="8">
    <source>
        <dbReference type="SAM" id="MobiDB-lite"/>
    </source>
</evidence>
<feature type="compositionally biased region" description="Basic residues" evidence="8">
    <location>
        <begin position="120"/>
        <end position="133"/>
    </location>
</feature>
<dbReference type="AlphaFoldDB" id="A0A5N6KWV4"/>
<feature type="transmembrane region" description="Helical" evidence="9">
    <location>
        <begin position="324"/>
        <end position="345"/>
    </location>
</feature>
<evidence type="ECO:0008006" key="12">
    <source>
        <dbReference type="Google" id="ProtNLM"/>
    </source>
</evidence>
<dbReference type="SUPFAM" id="SSF58104">
    <property type="entry name" value="Methyl-accepting chemotaxis protein (MCP) signaling domain"/>
    <property type="match status" value="1"/>
</dbReference>
<feature type="compositionally biased region" description="Low complexity" evidence="8">
    <location>
        <begin position="28"/>
        <end position="40"/>
    </location>
</feature>
<dbReference type="Gene3D" id="1.20.1080.10">
    <property type="entry name" value="Glycerol uptake facilitator protein"/>
    <property type="match status" value="1"/>
</dbReference>
<dbReference type="InterPro" id="IPR034294">
    <property type="entry name" value="Aquaporin_transptr"/>
</dbReference>
<keyword evidence="5 9" id="KW-1133">Transmembrane helix</keyword>
<sequence>MPPQRQPGSALPSFYGETRDDGSTIERPTNTASTASPSTPIKDEPIQIPTTPASAHSNGARHRKWAMHRPTGTVQVDRNQRYNNAIGVVSQRRGNQGRHTVASSSSDSSSSSSSDSDSTRRRRHQRRREKRARLREIEQQQPLRIPWTQWMASETKNHFVAVVGEFIGTFLFLFFAFAGTGVANIGAGATSNNTTTAGDIAFNPTVELYIALSFGFSLMVNAWIFFRISGGLFNPAVTLALALVRAVHVGRAIFLFCAQVGGACFASYIVKVLFPTEFNVQTTLSPDTTLAQGVFIEAICTAELVFTIIMLAKEKHKATYIAPVGIGLALFIGELVAVYYTGGALNPARAFGPAAVTYNFTREHWIYWVGPFIGTLLAVGFYKMIKVLEYEMANPGQDGDVHNDPTQNPEHELAQVVQEREAEVQEIQEIQEELAAEIDKVDDVAEGQEGVLEGQRTVQHDQEKVVQEQIEVASQQAEVSQQQKEAAGQLAEIVEEVKDIKH</sequence>
<keyword evidence="6 9" id="KW-0472">Membrane</keyword>
<keyword evidence="11" id="KW-1185">Reference proteome</keyword>
<keyword evidence="7" id="KW-0175">Coiled coil</keyword>
<feature type="compositionally biased region" description="Polar residues" evidence="8">
    <location>
        <begin position="72"/>
        <end position="83"/>
    </location>
</feature>
<evidence type="ECO:0000256" key="1">
    <source>
        <dbReference type="ARBA" id="ARBA00004141"/>
    </source>
</evidence>
<dbReference type="InterPro" id="IPR023271">
    <property type="entry name" value="Aquaporin-like"/>
</dbReference>
<keyword evidence="4" id="KW-0677">Repeat</keyword>
<organism evidence="10 11">
    <name type="scientific">Carpinus fangiana</name>
    <dbReference type="NCBI Taxonomy" id="176857"/>
    <lineage>
        <taxon>Eukaryota</taxon>
        <taxon>Viridiplantae</taxon>
        <taxon>Streptophyta</taxon>
        <taxon>Embryophyta</taxon>
        <taxon>Tracheophyta</taxon>
        <taxon>Spermatophyta</taxon>
        <taxon>Magnoliopsida</taxon>
        <taxon>eudicotyledons</taxon>
        <taxon>Gunneridae</taxon>
        <taxon>Pentapetalae</taxon>
        <taxon>rosids</taxon>
        <taxon>fabids</taxon>
        <taxon>Fagales</taxon>
        <taxon>Betulaceae</taxon>
        <taxon>Carpinus</taxon>
    </lineage>
</organism>
<evidence type="ECO:0000256" key="3">
    <source>
        <dbReference type="ARBA" id="ARBA00022692"/>
    </source>
</evidence>
<feature type="transmembrane region" description="Helical" evidence="9">
    <location>
        <begin position="365"/>
        <end position="382"/>
    </location>
</feature>
<dbReference type="InterPro" id="IPR000425">
    <property type="entry name" value="MIP"/>
</dbReference>
<keyword evidence="2" id="KW-0813">Transport</keyword>
<feature type="compositionally biased region" description="Polar residues" evidence="8">
    <location>
        <begin position="92"/>
        <end position="102"/>
    </location>
</feature>
<dbReference type="PRINTS" id="PR00783">
    <property type="entry name" value="MINTRINSICP"/>
</dbReference>
<dbReference type="PANTHER" id="PTHR19139">
    <property type="entry name" value="AQUAPORIN TRANSPORTER"/>
    <property type="match status" value="1"/>
</dbReference>
<dbReference type="Pfam" id="PF00230">
    <property type="entry name" value="MIP"/>
    <property type="match status" value="1"/>
</dbReference>
<accession>A0A5N6KWV4</accession>
<comment type="subcellular location">
    <subcellularLocation>
        <location evidence="1">Membrane</location>
        <topology evidence="1">Multi-pass membrane protein</topology>
    </subcellularLocation>
</comment>
<proteinExistence type="predicted"/>
<feature type="region of interest" description="Disordered" evidence="8">
    <location>
        <begin position="1"/>
        <end position="137"/>
    </location>
</feature>
<dbReference type="SUPFAM" id="SSF81338">
    <property type="entry name" value="Aquaporin-like"/>
    <property type="match status" value="1"/>
</dbReference>
<feature type="coiled-coil region" evidence="7">
    <location>
        <begin position="413"/>
        <end position="440"/>
    </location>
</feature>
<evidence type="ECO:0000256" key="6">
    <source>
        <dbReference type="ARBA" id="ARBA00023136"/>
    </source>
</evidence>
<keyword evidence="3 9" id="KW-0812">Transmembrane</keyword>
<comment type="caution">
    <text evidence="10">The sequence shown here is derived from an EMBL/GenBank/DDBJ whole genome shotgun (WGS) entry which is preliminary data.</text>
</comment>
<dbReference type="OrthoDB" id="3222at2759"/>
<gene>
    <name evidence="10" type="ORF">FH972_023930</name>
</gene>
<dbReference type="GO" id="GO:0005886">
    <property type="term" value="C:plasma membrane"/>
    <property type="evidence" value="ECO:0007669"/>
    <property type="project" value="TreeGrafter"/>
</dbReference>
<dbReference type="Proteomes" id="UP000327013">
    <property type="component" value="Unassembled WGS sequence"/>
</dbReference>
<evidence type="ECO:0000256" key="5">
    <source>
        <dbReference type="ARBA" id="ARBA00022989"/>
    </source>
</evidence>
<evidence type="ECO:0000256" key="9">
    <source>
        <dbReference type="SAM" id="Phobius"/>
    </source>
</evidence>
<dbReference type="PANTHER" id="PTHR19139:SF283">
    <property type="entry name" value="AQUAPORIN"/>
    <property type="match status" value="1"/>
</dbReference>
<protein>
    <recommendedName>
        <fullName evidence="12">Aquaporin</fullName>
    </recommendedName>
</protein>
<feature type="compositionally biased region" description="Polar residues" evidence="8">
    <location>
        <begin position="48"/>
        <end position="57"/>
    </location>
</feature>
<dbReference type="GO" id="GO:0015250">
    <property type="term" value="F:water channel activity"/>
    <property type="evidence" value="ECO:0007669"/>
    <property type="project" value="TreeGrafter"/>
</dbReference>